<dbReference type="SUPFAM" id="SSF52788">
    <property type="entry name" value="Phosphotyrosine protein phosphatases I"/>
    <property type="match status" value="1"/>
</dbReference>
<evidence type="ECO:0000313" key="7">
    <source>
        <dbReference type="Proteomes" id="UP000830167"/>
    </source>
</evidence>
<gene>
    <name evidence="6" type="ORF">LSG31_04930</name>
</gene>
<proteinExistence type="inferred from homology"/>
<dbReference type="PRINTS" id="PR00719">
    <property type="entry name" value="LMWPTPASE"/>
</dbReference>
<dbReference type="PANTHER" id="PTHR11717:SF31">
    <property type="entry name" value="LOW MOLECULAR WEIGHT PROTEIN-TYROSINE-PHOSPHATASE ETP-RELATED"/>
    <property type="match status" value="1"/>
</dbReference>
<keyword evidence="7" id="KW-1185">Reference proteome</keyword>
<keyword evidence="3" id="KW-0904">Protein phosphatase</keyword>
<reference evidence="6" key="1">
    <citation type="submission" date="2021-12" db="EMBL/GenBank/DDBJ databases">
        <title>Alicyclobacillaceae gen. nov., sp. nov., isolated from chalcocite enrichment system.</title>
        <authorList>
            <person name="Jiang Z."/>
        </authorList>
    </citation>
    <scope>NUCLEOTIDE SEQUENCE</scope>
    <source>
        <strain evidence="6">MYW30-H2</strain>
    </source>
</reference>
<protein>
    <submittedName>
        <fullName evidence="6">Low molecular weight protein arginine phosphatase</fullName>
    </submittedName>
</protein>
<evidence type="ECO:0000256" key="2">
    <source>
        <dbReference type="ARBA" id="ARBA00022801"/>
    </source>
</evidence>
<evidence type="ECO:0000256" key="4">
    <source>
        <dbReference type="SAM" id="Coils"/>
    </source>
</evidence>
<dbReference type="InterPro" id="IPR023485">
    <property type="entry name" value="Ptyr_pPase"/>
</dbReference>
<sequence>MGHRMNILFVCTGNTCRSPMAEHLLKKKFEADPYESLVQVRSAGISAMQAAAASAHAIEVLKQRNIRLDSHQSTPVDARLVEWADMILTMTMSHKHILVSQYPESSGKAFALLEYIQEDPQQMPANGWSMDVSDPYGGDRERYEACADQLERAIERLYVKIQEQLHRSS</sequence>
<dbReference type="InterPro" id="IPR050438">
    <property type="entry name" value="LMW_PTPase"/>
</dbReference>
<keyword evidence="4" id="KW-0175">Coiled coil</keyword>
<organism evidence="6 7">
    <name type="scientific">Fodinisporobacter ferrooxydans</name>
    <dbReference type="NCBI Taxonomy" id="2901836"/>
    <lineage>
        <taxon>Bacteria</taxon>
        <taxon>Bacillati</taxon>
        <taxon>Bacillota</taxon>
        <taxon>Bacilli</taxon>
        <taxon>Bacillales</taxon>
        <taxon>Alicyclobacillaceae</taxon>
        <taxon>Fodinisporobacter</taxon>
    </lineage>
</organism>
<accession>A0ABY4CQ87</accession>
<feature type="coiled-coil region" evidence="4">
    <location>
        <begin position="140"/>
        <end position="167"/>
    </location>
</feature>
<dbReference type="InterPro" id="IPR017867">
    <property type="entry name" value="Tyr_phospatase_low_mol_wt"/>
</dbReference>
<comment type="similarity">
    <text evidence="1">Belongs to the low molecular weight phosphotyrosine protein phosphatase family.</text>
</comment>
<evidence type="ECO:0000256" key="3">
    <source>
        <dbReference type="ARBA" id="ARBA00022912"/>
    </source>
</evidence>
<dbReference type="Pfam" id="PF01451">
    <property type="entry name" value="LMWPc"/>
    <property type="match status" value="1"/>
</dbReference>
<dbReference type="EMBL" id="CP089291">
    <property type="protein sequence ID" value="UOF91597.1"/>
    <property type="molecule type" value="Genomic_DNA"/>
</dbReference>
<dbReference type="InterPro" id="IPR036196">
    <property type="entry name" value="Ptyr_pPase_sf"/>
</dbReference>
<evidence type="ECO:0000256" key="1">
    <source>
        <dbReference type="ARBA" id="ARBA00011063"/>
    </source>
</evidence>
<dbReference type="Gene3D" id="3.40.50.2300">
    <property type="match status" value="1"/>
</dbReference>
<keyword evidence="2" id="KW-0378">Hydrolase</keyword>
<feature type="domain" description="Phosphotyrosine protein phosphatase I" evidence="5">
    <location>
        <begin position="5"/>
        <end position="160"/>
    </location>
</feature>
<dbReference type="RefSeq" id="WP_347438290.1">
    <property type="nucleotide sequence ID" value="NZ_CP089291.1"/>
</dbReference>
<dbReference type="SMART" id="SM00226">
    <property type="entry name" value="LMWPc"/>
    <property type="match status" value="1"/>
</dbReference>
<dbReference type="CDD" id="cd16344">
    <property type="entry name" value="LMWPAP"/>
    <property type="match status" value="1"/>
</dbReference>
<evidence type="ECO:0000313" key="6">
    <source>
        <dbReference type="EMBL" id="UOF91597.1"/>
    </source>
</evidence>
<dbReference type="Proteomes" id="UP000830167">
    <property type="component" value="Chromosome"/>
</dbReference>
<name>A0ABY4CQ87_9BACL</name>
<dbReference type="PANTHER" id="PTHR11717">
    <property type="entry name" value="LOW MOLECULAR WEIGHT PROTEIN TYROSINE PHOSPHATASE"/>
    <property type="match status" value="1"/>
</dbReference>
<evidence type="ECO:0000259" key="5">
    <source>
        <dbReference type="SMART" id="SM00226"/>
    </source>
</evidence>